<comment type="caution">
    <text evidence="1">The sequence shown here is derived from an EMBL/GenBank/DDBJ whole genome shotgun (WGS) entry which is preliminary data.</text>
</comment>
<gene>
    <name evidence="1" type="ORF">H2199_004113</name>
</gene>
<dbReference type="Proteomes" id="UP001172680">
    <property type="component" value="Unassembled WGS sequence"/>
</dbReference>
<accession>A0ACC2Z7Y6</accession>
<sequence length="143" mass="15567">MNIQEGHDLASELNLTPKQVSTGLAFFYICYVIFDLPSNLLMSKLSPHIWMSRIVISVGIIGACMAAMESAWSFYLLRLLLGIVIAGMWPGMSYYLTLFYPPSRTGKRIGQYFTAAQVSAAVGGLVSAGFQKMDGLGGLVGFQ</sequence>
<evidence type="ECO:0000313" key="2">
    <source>
        <dbReference type="Proteomes" id="UP001172680"/>
    </source>
</evidence>
<keyword evidence="2" id="KW-1185">Reference proteome</keyword>
<name>A0ACC2Z7Y6_9PEZI</name>
<reference evidence="1" key="1">
    <citation type="submission" date="2022-10" db="EMBL/GenBank/DDBJ databases">
        <title>Culturing micro-colonial fungi from biological soil crusts in the Mojave desert and describing Neophaeococcomyces mojavensis, and introducing the new genera and species Taxawa tesnikishii.</title>
        <authorList>
            <person name="Kurbessoian T."/>
            <person name="Stajich J.E."/>
        </authorList>
    </citation>
    <scope>NUCLEOTIDE SEQUENCE</scope>
    <source>
        <strain evidence="1">JES_115</strain>
    </source>
</reference>
<dbReference type="EMBL" id="JAPDRP010000011">
    <property type="protein sequence ID" value="KAJ9643434.1"/>
    <property type="molecule type" value="Genomic_DNA"/>
</dbReference>
<organism evidence="1 2">
    <name type="scientific">Coniosporium tulheliwenetii</name>
    <dbReference type="NCBI Taxonomy" id="3383036"/>
    <lineage>
        <taxon>Eukaryota</taxon>
        <taxon>Fungi</taxon>
        <taxon>Dikarya</taxon>
        <taxon>Ascomycota</taxon>
        <taxon>Pezizomycotina</taxon>
        <taxon>Dothideomycetes</taxon>
        <taxon>Dothideomycetes incertae sedis</taxon>
        <taxon>Coniosporium</taxon>
    </lineage>
</organism>
<evidence type="ECO:0000313" key="1">
    <source>
        <dbReference type="EMBL" id="KAJ9643434.1"/>
    </source>
</evidence>
<protein>
    <submittedName>
        <fullName evidence="1">Uncharacterized protein</fullName>
    </submittedName>
</protein>
<proteinExistence type="predicted"/>